<dbReference type="SMART" id="SM00421">
    <property type="entry name" value="HTH_LUXR"/>
    <property type="match status" value="1"/>
</dbReference>
<evidence type="ECO:0000256" key="4">
    <source>
        <dbReference type="SAM" id="MobiDB-lite"/>
    </source>
</evidence>
<dbReference type="RefSeq" id="WP_211040405.1">
    <property type="nucleotide sequence ID" value="NZ_JAELVF020000004.1"/>
</dbReference>
<dbReference type="InterPro" id="IPR036388">
    <property type="entry name" value="WH-like_DNA-bd_sf"/>
</dbReference>
<proteinExistence type="predicted"/>
<dbReference type="Proteomes" id="UP000694501">
    <property type="component" value="Unassembled WGS sequence"/>
</dbReference>
<feature type="domain" description="HTH luxR-type" evidence="5">
    <location>
        <begin position="904"/>
        <end position="969"/>
    </location>
</feature>
<dbReference type="PROSITE" id="PS50043">
    <property type="entry name" value="HTH_LUXR_2"/>
    <property type="match status" value="1"/>
</dbReference>
<comment type="caution">
    <text evidence="6">The sequence shown here is derived from an EMBL/GenBank/DDBJ whole genome shotgun (WGS) entry which is preliminary data.</text>
</comment>
<keyword evidence="7" id="KW-1185">Reference proteome</keyword>
<dbReference type="PRINTS" id="PR00038">
    <property type="entry name" value="HTHLUXR"/>
</dbReference>
<dbReference type="PANTHER" id="PTHR44688">
    <property type="entry name" value="DNA-BINDING TRANSCRIPTIONAL ACTIVATOR DEVR_DOSR"/>
    <property type="match status" value="1"/>
</dbReference>
<dbReference type="InterPro" id="IPR011990">
    <property type="entry name" value="TPR-like_helical_dom_sf"/>
</dbReference>
<dbReference type="GO" id="GO:0006355">
    <property type="term" value="P:regulation of DNA-templated transcription"/>
    <property type="evidence" value="ECO:0007669"/>
    <property type="project" value="InterPro"/>
</dbReference>
<dbReference type="SUPFAM" id="SSF48452">
    <property type="entry name" value="TPR-like"/>
    <property type="match status" value="1"/>
</dbReference>
<keyword evidence="1" id="KW-0805">Transcription regulation</keyword>
<dbReference type="CDD" id="cd06170">
    <property type="entry name" value="LuxR_C_like"/>
    <property type="match status" value="1"/>
</dbReference>
<keyword evidence="3" id="KW-0804">Transcription</keyword>
<evidence type="ECO:0000259" key="5">
    <source>
        <dbReference type="PROSITE" id="PS50043"/>
    </source>
</evidence>
<dbReference type="AlphaFoldDB" id="A0A949JJY1"/>
<evidence type="ECO:0000256" key="2">
    <source>
        <dbReference type="ARBA" id="ARBA00023125"/>
    </source>
</evidence>
<keyword evidence="2" id="KW-0238">DNA-binding</keyword>
<accession>A0A949JJY1</accession>
<dbReference type="InterPro" id="IPR000792">
    <property type="entry name" value="Tscrpt_reg_LuxR_C"/>
</dbReference>
<gene>
    <name evidence="6" type="ORF">JGS22_025255</name>
</gene>
<evidence type="ECO:0000256" key="3">
    <source>
        <dbReference type="ARBA" id="ARBA00023163"/>
    </source>
</evidence>
<dbReference type="Gene3D" id="1.25.40.10">
    <property type="entry name" value="Tetratricopeptide repeat domain"/>
    <property type="match status" value="2"/>
</dbReference>
<sequence>MLLTEAPVGAGKTRLLREAVAMARAEGFAVGGSEAGPVASRPVGEPHGTGWFAPESGAPGQDSGSLPVQVSFAIEAARAGLRNDSEHPTVVVLDDLDVVSLPVLDKLCDLVVARGGRPILWLLAFTRNRDSTTGLAGAAVDPSSPTSKSAKAAHDRLRGRIAAEQLTALDPLNGEALAQLVADDAGGAPDEALLGLAESVNATPRAVRELVRGLVEDGDVQVFEGAARLAAATADRVSTGAGLPAPVPARFSAAIHQELRTLSDPTVKALRLAAILGSPFSPGDLSAMLSEGPVGLLVAVDEAVAHGLLVCGEHDLAFSSEPIWRVLLDSVPLPVCALLRRQVAESLLSRPDGTERAALQLIHVAQPGDTETLRTIAEGARRMVTGDPSTAAALAVHCMELVSVEHPDRTRLARTGVEAYTRAGELDRAIALARAAIEEAELLPARCSEALTADLVALRASMSTALLLLGDSGPARAAAAGALDGCGQHDAVVTYLAAGYLTGHSGVAQQTWRILSSPEDHEAPVLVGAMTFYAFGQWRQGQVREAVHTLTDACALDCGDQGAPILDPNWFLALALTRTDEFEQAEAVIQRCERTTPAGDGTLAAGVPAVLRASLRLAQGRLDEAAQAAQSVVADHGAQVPMLAPQAWLVLAAVALRTGELAQAEEHLRTLADFYPQDASSPWWSTRLMLAAQLAEAREDSRSAADMLAEIAKHPEPLRELVLEDSTAAAFCVRIARAADRPELAHTVLAATQRLSSVNVDVPAIVAASVHAGALAAEDRAALAEAAELHRNPWARAAAAEDLACLLLERARTADNDREAVASEAVGAVGEFDEAGVRQLPAARDGEQHHSAEEKRTEEAAIGELDRAMAAYAALGGERDAARVRARLRSLGVRRRHWTHVKRPVSGWESLTKTERKVAELVAEGLTNRQAARRLFVSPHTVGFHLRQIYRKLGIQSRTALVRSRAELEPRTEAAPPRKVIASASAAVPTSRG</sequence>
<dbReference type="InterPro" id="IPR016032">
    <property type="entry name" value="Sig_transdc_resp-reg_C-effctor"/>
</dbReference>
<evidence type="ECO:0000256" key="1">
    <source>
        <dbReference type="ARBA" id="ARBA00023015"/>
    </source>
</evidence>
<protein>
    <submittedName>
        <fullName evidence="6">Helix-turn-helix transcriptional regulator</fullName>
    </submittedName>
</protein>
<feature type="region of interest" description="Disordered" evidence="4">
    <location>
        <begin position="968"/>
        <end position="993"/>
    </location>
</feature>
<dbReference type="Pfam" id="PF00196">
    <property type="entry name" value="GerE"/>
    <property type="match status" value="1"/>
</dbReference>
<reference evidence="6" key="1">
    <citation type="submission" date="2021-06" db="EMBL/GenBank/DDBJ databases">
        <title>Sequencing of actinobacteria type strains.</title>
        <authorList>
            <person name="Nguyen G.-S."/>
            <person name="Wentzel A."/>
        </authorList>
    </citation>
    <scope>NUCLEOTIDE SEQUENCE</scope>
    <source>
        <strain evidence="6">P38-E01</strain>
    </source>
</reference>
<dbReference type="Gene3D" id="1.10.10.10">
    <property type="entry name" value="Winged helix-like DNA-binding domain superfamily/Winged helix DNA-binding domain"/>
    <property type="match status" value="1"/>
</dbReference>
<feature type="region of interest" description="Disordered" evidence="4">
    <location>
        <begin position="34"/>
        <end position="64"/>
    </location>
</feature>
<name>A0A949JJY1_9ACTN</name>
<dbReference type="SUPFAM" id="SSF46894">
    <property type="entry name" value="C-terminal effector domain of the bipartite response regulators"/>
    <property type="match status" value="1"/>
</dbReference>
<dbReference type="EMBL" id="JAELVF020000004">
    <property type="protein sequence ID" value="MBU7600837.1"/>
    <property type="molecule type" value="Genomic_DNA"/>
</dbReference>
<evidence type="ECO:0000313" key="7">
    <source>
        <dbReference type="Proteomes" id="UP000694501"/>
    </source>
</evidence>
<evidence type="ECO:0000313" key="6">
    <source>
        <dbReference type="EMBL" id="MBU7600837.1"/>
    </source>
</evidence>
<dbReference type="GO" id="GO:0003677">
    <property type="term" value="F:DNA binding"/>
    <property type="evidence" value="ECO:0007669"/>
    <property type="project" value="UniProtKB-KW"/>
</dbReference>
<organism evidence="6 7">
    <name type="scientific">Streptomyces tardus</name>
    <dbReference type="NCBI Taxonomy" id="2780544"/>
    <lineage>
        <taxon>Bacteria</taxon>
        <taxon>Bacillati</taxon>
        <taxon>Actinomycetota</taxon>
        <taxon>Actinomycetes</taxon>
        <taxon>Kitasatosporales</taxon>
        <taxon>Streptomycetaceae</taxon>
        <taxon>Streptomyces</taxon>
    </lineage>
</organism>
<dbReference type="PANTHER" id="PTHR44688:SF16">
    <property type="entry name" value="DNA-BINDING TRANSCRIPTIONAL ACTIVATOR DEVR_DOSR"/>
    <property type="match status" value="1"/>
</dbReference>